<name>A0ABQ5HIN1_9ASTR</name>
<protein>
    <submittedName>
        <fullName evidence="2">Uncharacterized protein</fullName>
    </submittedName>
</protein>
<feature type="compositionally biased region" description="Acidic residues" evidence="1">
    <location>
        <begin position="45"/>
        <end position="77"/>
    </location>
</feature>
<reference evidence="2" key="2">
    <citation type="submission" date="2022-01" db="EMBL/GenBank/DDBJ databases">
        <authorList>
            <person name="Yamashiro T."/>
            <person name="Shiraishi A."/>
            <person name="Satake H."/>
            <person name="Nakayama K."/>
        </authorList>
    </citation>
    <scope>NUCLEOTIDE SEQUENCE</scope>
</reference>
<feature type="compositionally biased region" description="Low complexity" evidence="1">
    <location>
        <begin position="1"/>
        <end position="23"/>
    </location>
</feature>
<reference evidence="2" key="1">
    <citation type="journal article" date="2022" name="Int. J. Mol. Sci.">
        <title>Draft Genome of Tanacetum Coccineum: Genomic Comparison of Closely Related Tanacetum-Family Plants.</title>
        <authorList>
            <person name="Yamashiro T."/>
            <person name="Shiraishi A."/>
            <person name="Nakayama K."/>
            <person name="Satake H."/>
        </authorList>
    </citation>
    <scope>NUCLEOTIDE SEQUENCE</scope>
</reference>
<sequence>MSSVSHISISSGSDDESTGSSTSYIILSDSKAEGVASPTTVLDFTPEDPQEADPEESSEEDPSEEDSTVEDLMEDDEPLQVEFQKGFPWQVLQSCAIVSNRALKSRHSHGIE</sequence>
<evidence type="ECO:0000256" key="1">
    <source>
        <dbReference type="SAM" id="MobiDB-lite"/>
    </source>
</evidence>
<dbReference type="Proteomes" id="UP001151760">
    <property type="component" value="Unassembled WGS sequence"/>
</dbReference>
<accession>A0ABQ5HIN1</accession>
<gene>
    <name evidence="2" type="ORF">Tco_1069484</name>
</gene>
<evidence type="ECO:0000313" key="2">
    <source>
        <dbReference type="EMBL" id="GJT87767.1"/>
    </source>
</evidence>
<comment type="caution">
    <text evidence="2">The sequence shown here is derived from an EMBL/GenBank/DDBJ whole genome shotgun (WGS) entry which is preliminary data.</text>
</comment>
<organism evidence="2 3">
    <name type="scientific">Tanacetum coccineum</name>
    <dbReference type="NCBI Taxonomy" id="301880"/>
    <lineage>
        <taxon>Eukaryota</taxon>
        <taxon>Viridiplantae</taxon>
        <taxon>Streptophyta</taxon>
        <taxon>Embryophyta</taxon>
        <taxon>Tracheophyta</taxon>
        <taxon>Spermatophyta</taxon>
        <taxon>Magnoliopsida</taxon>
        <taxon>eudicotyledons</taxon>
        <taxon>Gunneridae</taxon>
        <taxon>Pentapetalae</taxon>
        <taxon>asterids</taxon>
        <taxon>campanulids</taxon>
        <taxon>Asterales</taxon>
        <taxon>Asteraceae</taxon>
        <taxon>Asteroideae</taxon>
        <taxon>Anthemideae</taxon>
        <taxon>Anthemidinae</taxon>
        <taxon>Tanacetum</taxon>
    </lineage>
</organism>
<proteinExistence type="predicted"/>
<evidence type="ECO:0000313" key="3">
    <source>
        <dbReference type="Proteomes" id="UP001151760"/>
    </source>
</evidence>
<keyword evidence="3" id="KW-1185">Reference proteome</keyword>
<feature type="region of interest" description="Disordered" evidence="1">
    <location>
        <begin position="1"/>
        <end position="77"/>
    </location>
</feature>
<dbReference type="EMBL" id="BQNB010019666">
    <property type="protein sequence ID" value="GJT87767.1"/>
    <property type="molecule type" value="Genomic_DNA"/>
</dbReference>